<sequence>MHGLKLIIRTSHKLAQWHTPYTQKTFINYNVNLNLTHSILLLAFQFSYAMNSKERSSLITGEITKHKFLCAGNINEVTVHEIRINSCNMILGKK</sequence>
<proteinExistence type="predicted"/>
<dbReference type="EMBL" id="CVRI01000067">
    <property type="protein sequence ID" value="CRL06769.1"/>
    <property type="molecule type" value="Genomic_DNA"/>
</dbReference>
<name>A0A1J1J7A0_9DIPT</name>
<accession>A0A1J1J7A0</accession>
<keyword evidence="2" id="KW-1185">Reference proteome</keyword>
<reference evidence="1 2" key="1">
    <citation type="submission" date="2015-04" db="EMBL/GenBank/DDBJ databases">
        <authorList>
            <person name="Syromyatnikov M.Y."/>
            <person name="Popov V.N."/>
        </authorList>
    </citation>
    <scope>NUCLEOTIDE SEQUENCE [LARGE SCALE GENOMIC DNA]</scope>
</reference>
<protein>
    <submittedName>
        <fullName evidence="1">CLUMA_CG019703, isoform A</fullName>
    </submittedName>
</protein>
<evidence type="ECO:0000313" key="1">
    <source>
        <dbReference type="EMBL" id="CRL06769.1"/>
    </source>
</evidence>
<organism evidence="1 2">
    <name type="scientific">Clunio marinus</name>
    <dbReference type="NCBI Taxonomy" id="568069"/>
    <lineage>
        <taxon>Eukaryota</taxon>
        <taxon>Metazoa</taxon>
        <taxon>Ecdysozoa</taxon>
        <taxon>Arthropoda</taxon>
        <taxon>Hexapoda</taxon>
        <taxon>Insecta</taxon>
        <taxon>Pterygota</taxon>
        <taxon>Neoptera</taxon>
        <taxon>Endopterygota</taxon>
        <taxon>Diptera</taxon>
        <taxon>Nematocera</taxon>
        <taxon>Chironomoidea</taxon>
        <taxon>Chironomidae</taxon>
        <taxon>Clunio</taxon>
    </lineage>
</organism>
<dbReference type="Proteomes" id="UP000183832">
    <property type="component" value="Unassembled WGS sequence"/>
</dbReference>
<dbReference type="AlphaFoldDB" id="A0A1J1J7A0"/>
<evidence type="ECO:0000313" key="2">
    <source>
        <dbReference type="Proteomes" id="UP000183832"/>
    </source>
</evidence>
<gene>
    <name evidence="1" type="ORF">CLUMA_CG019703</name>
</gene>